<evidence type="ECO:0000259" key="6">
    <source>
        <dbReference type="Pfam" id="PF05182"/>
    </source>
</evidence>
<dbReference type="Pfam" id="PF05182">
    <property type="entry name" value="Fip1"/>
    <property type="match status" value="1"/>
</dbReference>
<comment type="similarity">
    <text evidence="2">Belongs to the FIP1 family.</text>
</comment>
<dbReference type="GO" id="GO:0005847">
    <property type="term" value="C:mRNA cleavage and polyadenylation specificity factor complex"/>
    <property type="evidence" value="ECO:0007669"/>
    <property type="project" value="TreeGrafter"/>
</dbReference>
<dbReference type="PANTHER" id="PTHR13484:SF0">
    <property type="entry name" value="PRE-MRNA 3'-END-PROCESSING FACTOR FIP1"/>
    <property type="match status" value="1"/>
</dbReference>
<dbReference type="InterPro" id="IPR007854">
    <property type="entry name" value="Fip1_dom"/>
</dbReference>
<dbReference type="EMBL" id="JADGJW010000016">
    <property type="protein sequence ID" value="KAJ3227461.1"/>
    <property type="molecule type" value="Genomic_DNA"/>
</dbReference>
<evidence type="ECO:0000256" key="1">
    <source>
        <dbReference type="ARBA" id="ARBA00004123"/>
    </source>
</evidence>
<accession>A0AAD5U8P5</accession>
<evidence type="ECO:0000256" key="4">
    <source>
        <dbReference type="ARBA" id="ARBA00023242"/>
    </source>
</evidence>
<feature type="domain" description="Pre-mRNA polyadenylation factor Fip1" evidence="6">
    <location>
        <begin position="122"/>
        <end position="164"/>
    </location>
</feature>
<reference evidence="7" key="1">
    <citation type="submission" date="2020-05" db="EMBL/GenBank/DDBJ databases">
        <title>Phylogenomic resolution of chytrid fungi.</title>
        <authorList>
            <person name="Stajich J.E."/>
            <person name="Amses K."/>
            <person name="Simmons R."/>
            <person name="Seto K."/>
            <person name="Myers J."/>
            <person name="Bonds A."/>
            <person name="Quandt C.A."/>
            <person name="Barry K."/>
            <person name="Liu P."/>
            <person name="Grigoriev I."/>
            <person name="Longcore J.E."/>
            <person name="James T.Y."/>
        </authorList>
    </citation>
    <scope>NUCLEOTIDE SEQUENCE</scope>
    <source>
        <strain evidence="7">JEL0476</strain>
    </source>
</reference>
<feature type="region of interest" description="Disordered" evidence="5">
    <location>
        <begin position="1"/>
        <end position="60"/>
    </location>
</feature>
<feature type="compositionally biased region" description="Polar residues" evidence="5">
    <location>
        <begin position="28"/>
        <end position="41"/>
    </location>
</feature>
<protein>
    <submittedName>
        <fullName evidence="7">Pre-mRNA 3-end-processing factor fip1l1</fullName>
    </submittedName>
</protein>
<name>A0AAD5U8P5_9FUNG</name>
<evidence type="ECO:0000256" key="5">
    <source>
        <dbReference type="SAM" id="MobiDB-lite"/>
    </source>
</evidence>
<comment type="caution">
    <text evidence="7">The sequence shown here is derived from an EMBL/GenBank/DDBJ whole genome shotgun (WGS) entry which is preliminary data.</text>
</comment>
<proteinExistence type="inferred from homology"/>
<dbReference type="Proteomes" id="UP001211065">
    <property type="component" value="Unassembled WGS sequence"/>
</dbReference>
<keyword evidence="8" id="KW-1185">Reference proteome</keyword>
<dbReference type="PANTHER" id="PTHR13484">
    <property type="entry name" value="FIP1-LIKE 1 PROTEIN"/>
    <property type="match status" value="1"/>
</dbReference>
<comment type="subcellular location">
    <subcellularLocation>
        <location evidence="1">Nucleus</location>
    </subcellularLocation>
</comment>
<keyword evidence="4" id="KW-0539">Nucleus</keyword>
<dbReference type="AlphaFoldDB" id="A0AAD5U8P5"/>
<evidence type="ECO:0000313" key="8">
    <source>
        <dbReference type="Proteomes" id="UP001211065"/>
    </source>
</evidence>
<keyword evidence="3" id="KW-0507">mRNA processing</keyword>
<evidence type="ECO:0000313" key="7">
    <source>
        <dbReference type="EMBL" id="KAJ3227461.1"/>
    </source>
</evidence>
<evidence type="ECO:0000256" key="3">
    <source>
        <dbReference type="ARBA" id="ARBA00022664"/>
    </source>
</evidence>
<dbReference type="InterPro" id="IPR051187">
    <property type="entry name" value="Pre-mRNA_3'-end_processing_reg"/>
</dbReference>
<evidence type="ECO:0000256" key="2">
    <source>
        <dbReference type="ARBA" id="ARBA00007459"/>
    </source>
</evidence>
<feature type="region of interest" description="Disordered" evidence="5">
    <location>
        <begin position="271"/>
        <end position="303"/>
    </location>
</feature>
<sequence>MEEEEDIDNDLYTKDTAEDPNKIEGNFVDTQPLTATELNSQEVDENEPEKVEGNDSSGNRNSLVLNNVLINNQKPAALVKTATTQKQKEGGEKQGTVSQGVYNKPGLDLNAVGVLNGKEIFEVDLEGIEDKPWREAGVDPTDYFNYGFNEITWKMYSQRQKQMRGHGGLRNPADWNTGMDHMGIMGPALMQMNPQIQQQQLQHQLQQQQQQQMMQQQMMMGQVGFRPGGFANAYQQPMLANPMMGGNVMGGNSMANNNINQQRNINAQVLGKRPRESTEGDGGVIDLSAKGSKGTKSSKESTVDQGMVKMKSILII</sequence>
<feature type="compositionally biased region" description="Basic and acidic residues" evidence="5">
    <location>
        <begin position="11"/>
        <end position="22"/>
    </location>
</feature>
<dbReference type="GO" id="GO:0006397">
    <property type="term" value="P:mRNA processing"/>
    <property type="evidence" value="ECO:0007669"/>
    <property type="project" value="UniProtKB-KW"/>
</dbReference>
<organism evidence="7 8">
    <name type="scientific">Clydaea vesicula</name>
    <dbReference type="NCBI Taxonomy" id="447962"/>
    <lineage>
        <taxon>Eukaryota</taxon>
        <taxon>Fungi</taxon>
        <taxon>Fungi incertae sedis</taxon>
        <taxon>Chytridiomycota</taxon>
        <taxon>Chytridiomycota incertae sedis</taxon>
        <taxon>Chytridiomycetes</taxon>
        <taxon>Lobulomycetales</taxon>
        <taxon>Lobulomycetaceae</taxon>
        <taxon>Clydaea</taxon>
    </lineage>
</organism>
<gene>
    <name evidence="7" type="primary">FIP1L1</name>
    <name evidence="7" type="ORF">HK099_001917</name>
</gene>